<organism evidence="3 4">
    <name type="scientific">Meganyctiphanes norvegica</name>
    <name type="common">Northern krill</name>
    <name type="synonym">Thysanopoda norvegica</name>
    <dbReference type="NCBI Taxonomy" id="48144"/>
    <lineage>
        <taxon>Eukaryota</taxon>
        <taxon>Metazoa</taxon>
        <taxon>Ecdysozoa</taxon>
        <taxon>Arthropoda</taxon>
        <taxon>Crustacea</taxon>
        <taxon>Multicrustacea</taxon>
        <taxon>Malacostraca</taxon>
        <taxon>Eumalacostraca</taxon>
        <taxon>Eucarida</taxon>
        <taxon>Euphausiacea</taxon>
        <taxon>Euphausiidae</taxon>
        <taxon>Meganyctiphanes</taxon>
    </lineage>
</organism>
<protein>
    <recommendedName>
        <fullName evidence="5">Chaoptin</fullName>
    </recommendedName>
</protein>
<dbReference type="SMART" id="SM00365">
    <property type="entry name" value="LRR_SD22"/>
    <property type="match status" value="8"/>
</dbReference>
<accession>A0AAV2RN91</accession>
<dbReference type="PANTHER" id="PTHR45712">
    <property type="entry name" value="AGAP008170-PA"/>
    <property type="match status" value="1"/>
</dbReference>
<gene>
    <name evidence="3" type="ORF">MNOR_LOCUS26712</name>
</gene>
<dbReference type="InterPro" id="IPR001611">
    <property type="entry name" value="Leu-rich_rpt"/>
</dbReference>
<reference evidence="3 4" key="1">
    <citation type="submission" date="2024-05" db="EMBL/GenBank/DDBJ databases">
        <authorList>
            <person name="Wallberg A."/>
        </authorList>
    </citation>
    <scope>NUCLEOTIDE SEQUENCE [LARGE SCALE GENOMIC DNA]</scope>
</reference>
<name>A0AAV2RN91_MEGNR</name>
<evidence type="ECO:0000256" key="1">
    <source>
        <dbReference type="ARBA" id="ARBA00022614"/>
    </source>
</evidence>
<proteinExistence type="predicted"/>
<evidence type="ECO:0000313" key="3">
    <source>
        <dbReference type="EMBL" id="CAL4131218.1"/>
    </source>
</evidence>
<dbReference type="InterPro" id="IPR003591">
    <property type="entry name" value="Leu-rich_rpt_typical-subtyp"/>
</dbReference>
<keyword evidence="2" id="KW-0677">Repeat</keyword>
<dbReference type="PROSITE" id="PS51450">
    <property type="entry name" value="LRR"/>
    <property type="match status" value="7"/>
</dbReference>
<dbReference type="PANTHER" id="PTHR45712:SF30">
    <property type="entry name" value="LRRNT DOMAIN-CONTAINING PROTEIN"/>
    <property type="match status" value="1"/>
</dbReference>
<sequence>MMVIRLATGKWFPVQLSWGWTRAIGFNWFNSGYKVGHGKMVPCPTTLMLSRGYKFRGYKLIFPFPVDLDALTAWCNSGYKVGHGQLVPSPTAMGSVITAITVADSQQFKFTPCIIPLLFSNNLVPIVDKMFNGMSRTLRSLDLRFNELVTVPKAALAPLRSLDWIDLHGNNIAILLPEDWVSLRSTLTTLFLGENDIDHVPREVFSRCKNLLRLDLDKNNIFSLDRESLPRSLLNLNLNHNLLTGFPSEAVQGIVSLTWLYLRGNLLDRLPDSGFTVHKSLDRLDLGENFIRFIPGDMFNGTLTARDLHLDFNLLTEIQDHTFKRVNPARLYLSSNNIHNISDKAFEGGPEHTLVMLDLEKNKLDAVPKALSVLKGLRYLYMPDNLLPNVSEDAFRSFCMTLEALSLSGNQLTDIPRSALENCSNIAHLNLGHNYITEIFEEDFETWGLNLDTLLLMNNRIRTIPPHAFRHTPKLRELSLSFNRIIDVDTDSFIDILNTLEILEISFGFYRDDFPEDVLKPLTSLQWLALDNNNFRTITETALYSFGELRYFNMDSNRLTHIPKTLFHQNVHKNLGDIRLSYNFLERLDVHTFHNLEGLRNIVIDGNKIKVLHFECFKMLPKLATVILSNNEITKIEARAFSDLPELSELVLYKNRLTSFSTGVFANVTNTNVPLSLNISHNSIKVLNIGLTAAPFLKSLDAKNNVLTEVPINFLAEFTKSMQRLDLSNNLIKQLDSTAFGPLENLQMLIISHNEIEVIRPNAFQYLSRVQFLDLSHNHLKNLPHECFTDITQLRVLHLNKNHLRSFPASVFRDTKLETLSLANNEFVSMPTAGFSEVEQTLHYLDMSNNHLEHLDSTMFYSFPNLVELNLASNRLTILPDNVFQSLEQLISLDLSSNPMRANFKELFHYTQNIQKLNLANVDFKSSPVLPLPNLVSLNLSSNAISELEVKAFKMLKQLRFLDLSYNMISELRSRVWVNMPYLKHLDLSFNPLMSLTKESFAGAERIEVLVLKNLDEIDRFDYDALSSMTYIRELYMNTFPNIEKYRFRVGHLLATVHTLQKLHLEIREEALTDQLSGAFGPKLKELHISGTNLKTIESKTFRGFQNKHELLLAISGTSIQSLPDGLLAHLSDVHFLSLDLRKNDLKFLNPHVLYENGSDWESIGTTFIAASLPLLGQRRQSICTCRWLTGQHLSQRRLIRNLLQFHFPLYQITAQLPDLIQTAQLYRITAQLHILRRHSNIMTCDPATISDVSPQPSVMCPRNHQ</sequence>
<dbReference type="InterPro" id="IPR032675">
    <property type="entry name" value="LRR_dom_sf"/>
</dbReference>
<keyword evidence="1" id="KW-0433">Leucine-rich repeat</keyword>
<dbReference type="Pfam" id="PF13306">
    <property type="entry name" value="LRR_5"/>
    <property type="match status" value="1"/>
</dbReference>
<dbReference type="SMART" id="SM00364">
    <property type="entry name" value="LRR_BAC"/>
    <property type="match status" value="10"/>
</dbReference>
<dbReference type="InterPro" id="IPR050333">
    <property type="entry name" value="SLRP"/>
</dbReference>
<dbReference type="EMBL" id="CAXKWB010027057">
    <property type="protein sequence ID" value="CAL4131218.1"/>
    <property type="molecule type" value="Genomic_DNA"/>
</dbReference>
<dbReference type="SUPFAM" id="SSF52058">
    <property type="entry name" value="L domain-like"/>
    <property type="match status" value="4"/>
</dbReference>
<comment type="caution">
    <text evidence="3">The sequence shown here is derived from an EMBL/GenBank/DDBJ whole genome shotgun (WGS) entry which is preliminary data.</text>
</comment>
<dbReference type="Pfam" id="PF13855">
    <property type="entry name" value="LRR_8"/>
    <property type="match status" value="9"/>
</dbReference>
<dbReference type="Proteomes" id="UP001497623">
    <property type="component" value="Unassembled WGS sequence"/>
</dbReference>
<evidence type="ECO:0000313" key="4">
    <source>
        <dbReference type="Proteomes" id="UP001497623"/>
    </source>
</evidence>
<evidence type="ECO:0000256" key="2">
    <source>
        <dbReference type="ARBA" id="ARBA00022737"/>
    </source>
</evidence>
<evidence type="ECO:0008006" key="5">
    <source>
        <dbReference type="Google" id="ProtNLM"/>
    </source>
</evidence>
<dbReference type="Gene3D" id="3.80.10.10">
    <property type="entry name" value="Ribonuclease Inhibitor"/>
    <property type="match status" value="8"/>
</dbReference>
<dbReference type="AlphaFoldDB" id="A0AAV2RN91"/>
<keyword evidence="4" id="KW-1185">Reference proteome</keyword>
<dbReference type="SMART" id="SM00369">
    <property type="entry name" value="LRR_TYP"/>
    <property type="match status" value="30"/>
</dbReference>
<dbReference type="FunFam" id="3.80.10.10:FF:001164">
    <property type="entry name" value="GH01279p"/>
    <property type="match status" value="1"/>
</dbReference>
<dbReference type="InterPro" id="IPR026906">
    <property type="entry name" value="LRR_5"/>
</dbReference>